<keyword evidence="2" id="KW-1185">Reference proteome</keyword>
<protein>
    <submittedName>
        <fullName evidence="1">Uncharacterized protein</fullName>
    </submittedName>
</protein>
<dbReference type="OrthoDB" id="10007004at2"/>
<evidence type="ECO:0000313" key="1">
    <source>
        <dbReference type="EMBL" id="SKA04958.1"/>
    </source>
</evidence>
<name>A0A1T4QNY1_9FIRM</name>
<accession>A0A1T4QNY1</accession>
<reference evidence="1 2" key="1">
    <citation type="submission" date="2017-02" db="EMBL/GenBank/DDBJ databases">
        <authorList>
            <person name="Peterson S.W."/>
        </authorList>
    </citation>
    <scope>NUCLEOTIDE SEQUENCE [LARGE SCALE GENOMIC DNA]</scope>
    <source>
        <strain evidence="1 2">ATCC 17233</strain>
    </source>
</reference>
<gene>
    <name evidence="1" type="ORF">SAMN02745110_02447</name>
</gene>
<dbReference type="Proteomes" id="UP000189857">
    <property type="component" value="Unassembled WGS sequence"/>
</dbReference>
<evidence type="ECO:0000313" key="2">
    <source>
        <dbReference type="Proteomes" id="UP000189857"/>
    </source>
</evidence>
<sequence>MGREQHHAALHLVKPYIKTTDMVSPVDKYRMIIAESILGRKTDPMTDWVLSDVKAFNNIRFWDDKCESKNCLKCGKRTTQSNRIEIFYHNDKELRSVFVNGKICRNCGRKCVAKEIIIDSICS</sequence>
<proteinExistence type="predicted"/>
<dbReference type="RefSeq" id="WP_078788228.1">
    <property type="nucleotide sequence ID" value="NZ_FMTO01000025.1"/>
</dbReference>
<organism evidence="1 2">
    <name type="scientific">Eubacterium ruminantium</name>
    <dbReference type="NCBI Taxonomy" id="42322"/>
    <lineage>
        <taxon>Bacteria</taxon>
        <taxon>Bacillati</taxon>
        <taxon>Bacillota</taxon>
        <taxon>Clostridia</taxon>
        <taxon>Eubacteriales</taxon>
        <taxon>Eubacteriaceae</taxon>
        <taxon>Eubacterium</taxon>
    </lineage>
</organism>
<dbReference type="AlphaFoldDB" id="A0A1T4QNY1"/>
<dbReference type="EMBL" id="FUXA01000023">
    <property type="protein sequence ID" value="SKA04958.1"/>
    <property type="molecule type" value="Genomic_DNA"/>
</dbReference>